<organism evidence="1 2">
    <name type="scientific">Allocatelliglobosispora scoriae</name>
    <dbReference type="NCBI Taxonomy" id="643052"/>
    <lineage>
        <taxon>Bacteria</taxon>
        <taxon>Bacillati</taxon>
        <taxon>Actinomycetota</taxon>
        <taxon>Actinomycetes</taxon>
        <taxon>Micromonosporales</taxon>
        <taxon>Micromonosporaceae</taxon>
        <taxon>Allocatelliglobosispora</taxon>
    </lineage>
</organism>
<reference evidence="1 2" key="1">
    <citation type="submission" date="2020-08" db="EMBL/GenBank/DDBJ databases">
        <title>Sequencing the genomes of 1000 actinobacteria strains.</title>
        <authorList>
            <person name="Klenk H.-P."/>
        </authorList>
    </citation>
    <scope>NUCLEOTIDE SEQUENCE [LARGE SCALE GENOMIC DNA]</scope>
    <source>
        <strain evidence="1 2">DSM 45362</strain>
    </source>
</reference>
<protein>
    <submittedName>
        <fullName evidence="1">Uncharacterized protein</fullName>
    </submittedName>
</protein>
<comment type="caution">
    <text evidence="1">The sequence shown here is derived from an EMBL/GenBank/DDBJ whole genome shotgun (WGS) entry which is preliminary data.</text>
</comment>
<evidence type="ECO:0000313" key="2">
    <source>
        <dbReference type="Proteomes" id="UP000587527"/>
    </source>
</evidence>
<keyword evidence="2" id="KW-1185">Reference proteome</keyword>
<proteinExistence type="predicted"/>
<dbReference type="EMBL" id="JACHMN010000002">
    <property type="protein sequence ID" value="MBB5868669.1"/>
    <property type="molecule type" value="Genomic_DNA"/>
</dbReference>
<dbReference type="Proteomes" id="UP000587527">
    <property type="component" value="Unassembled WGS sequence"/>
</dbReference>
<accession>A0A841BNA1</accession>
<dbReference type="RefSeq" id="WP_184834771.1">
    <property type="nucleotide sequence ID" value="NZ_JACHMN010000002.1"/>
</dbReference>
<gene>
    <name evidence="1" type="ORF">F4553_002048</name>
</gene>
<sequence length="81" mass="9034">MTSPRKISIYVPDDVREVLDGVPNASAYIADSIRLRRRHERTRAVLRDAGYLVTDAGVERQRQRLQALDALNSQAVAAGDE</sequence>
<dbReference type="AlphaFoldDB" id="A0A841BNA1"/>
<name>A0A841BNA1_9ACTN</name>
<evidence type="ECO:0000313" key="1">
    <source>
        <dbReference type="EMBL" id="MBB5868669.1"/>
    </source>
</evidence>